<evidence type="ECO:0000313" key="2">
    <source>
        <dbReference type="RefSeq" id="XP_075079752.1"/>
    </source>
</evidence>
<organism evidence="1 2">
    <name type="scientific">Nicotiana tabacum</name>
    <name type="common">Common tobacco</name>
    <dbReference type="NCBI Taxonomy" id="4097"/>
    <lineage>
        <taxon>Eukaryota</taxon>
        <taxon>Viridiplantae</taxon>
        <taxon>Streptophyta</taxon>
        <taxon>Embryophyta</taxon>
        <taxon>Tracheophyta</taxon>
        <taxon>Spermatophyta</taxon>
        <taxon>Magnoliopsida</taxon>
        <taxon>eudicotyledons</taxon>
        <taxon>Gunneridae</taxon>
        <taxon>Pentapetalae</taxon>
        <taxon>asterids</taxon>
        <taxon>lamiids</taxon>
        <taxon>Solanales</taxon>
        <taxon>Solanaceae</taxon>
        <taxon>Nicotianoideae</taxon>
        <taxon>Nicotianeae</taxon>
        <taxon>Nicotiana</taxon>
    </lineage>
</organism>
<evidence type="ECO:0000313" key="1">
    <source>
        <dbReference type="Proteomes" id="UP000790787"/>
    </source>
</evidence>
<sequence>MVNMRGSNVNQKAAPIPDTALKRVPAWPRGRPPRAVRARTMPVPMDPRMVWELEDEVDGAPAPPPEPNHLEKTLTDIRTAMNTFVDLMAIQTQQNLQMGIQALQQGGMRAPVVEDMAQLAMKFVRLEPSIFTGTDPTADPQDFLEEVEKATTLLGVKDYRVVRLAAYQLKDIADLWFKGIEKSGPEDAPPMVWAEFKKIFTKKWLPPGVRAALAILFETLKQDTMTVLEYSIKFEKLSRYAPHLIPTEDEKIDRFARGLISSIRKDTAGGRRNTTFIDFVDLAMDLERIHQEERANREQNKKAHTFGTFILVPSPGKGQSSRGPSGSPQSRVQTTFSSPLVAYSSFCPNGQQGSRAHPTPSTATTSVAPPPPRGNGAHSGRNAGKVPRTASTSQESHPRFLYHAYSSYYRGFRCGRHRDGLVIQVLAILDCRAKVVKFEFPNESVREWKGNIAEPRGKFISYLKAKKMITKGCLYHLVRVTDTTAKVASIQSVPVVNEFPNVFLDELLGIPPDRDIDFGIDLVPDTQPISIPPYRMAPA</sequence>
<keyword evidence="1" id="KW-1185">Reference proteome</keyword>
<name>A0AC58S436_TOBAC</name>
<reference evidence="1" key="1">
    <citation type="journal article" date="2014" name="Nat. Commun.">
        <title>The tobacco genome sequence and its comparison with those of tomato and potato.</title>
        <authorList>
            <person name="Sierro N."/>
            <person name="Battey J.N."/>
            <person name="Ouadi S."/>
            <person name="Bakaher N."/>
            <person name="Bovet L."/>
            <person name="Willig A."/>
            <person name="Goepfert S."/>
            <person name="Peitsch M.C."/>
            <person name="Ivanov N.V."/>
        </authorList>
    </citation>
    <scope>NUCLEOTIDE SEQUENCE [LARGE SCALE GENOMIC DNA]</scope>
</reference>
<reference evidence="2" key="2">
    <citation type="submission" date="2025-08" db="UniProtKB">
        <authorList>
            <consortium name="RefSeq"/>
        </authorList>
    </citation>
    <scope>IDENTIFICATION</scope>
    <source>
        <tissue evidence="2">Leaf</tissue>
    </source>
</reference>
<dbReference type="RefSeq" id="XP_075079752.1">
    <property type="nucleotide sequence ID" value="XM_075223651.1"/>
</dbReference>
<accession>A0AC58S436</accession>
<proteinExistence type="predicted"/>
<protein>
    <submittedName>
        <fullName evidence="2">Uncharacterized protein LOC142164996</fullName>
    </submittedName>
</protein>
<gene>
    <name evidence="2" type="primary">LOC142164996</name>
</gene>
<dbReference type="Proteomes" id="UP000790787">
    <property type="component" value="Chromosome 10"/>
</dbReference>